<feature type="transmembrane region" description="Helical" evidence="2">
    <location>
        <begin position="63"/>
        <end position="87"/>
    </location>
</feature>
<evidence type="ECO:0000313" key="3">
    <source>
        <dbReference type="EMBL" id="GBP04083.1"/>
    </source>
</evidence>
<feature type="region of interest" description="Disordered" evidence="1">
    <location>
        <begin position="405"/>
        <end position="467"/>
    </location>
</feature>
<sequence>MATGYAFDVWRARGLQICKVLSAMLACCALALMAATVFLGWVLVSYNHSVLLNVLYAALNRPIWAACLSILLVCCTFGSVPIITPFLQWRAWALLSRLVYGVYLIHGILIFRNVGVARNPAHYDFLISVADVVTTLVTAVVSSPRPALCQRGRLKVPENLISGRYDSAVLVLSAGDLVWSVILASIQWLIIEAPLSNLLHLCLSFRASPLTRKDVEQAEGVGVKKAHRDLRRSGHMAVPVVTFDHVYMYEYRSLCNPFPICDQRNGCVRPLSLFYSDASADGVEERSYVPRSRSHARLRRNATMSHAFFVRAAGVHRFIRRYLVKTPYSIKAPAFLARRLSRLRLIGKKAQEVPMARRDAVLFSSIRRNNSGPAQHNDIIGGGRDACASLAAKVEAARFCRAPPRRALARASRRHTRTATPPGPGDDRASQRSTARRGPASDTLRDPGHSRRDLEEPGKEASVYTLL</sequence>
<accession>A0A4C1SPC5</accession>
<dbReference type="Proteomes" id="UP000299102">
    <property type="component" value="Unassembled WGS sequence"/>
</dbReference>
<feature type="compositionally biased region" description="Basic residues" evidence="1">
    <location>
        <begin position="405"/>
        <end position="417"/>
    </location>
</feature>
<gene>
    <name evidence="3" type="ORF">EVAR_74824_1</name>
</gene>
<organism evidence="3 4">
    <name type="scientific">Eumeta variegata</name>
    <name type="common">Bagworm moth</name>
    <name type="synonym">Eumeta japonica</name>
    <dbReference type="NCBI Taxonomy" id="151549"/>
    <lineage>
        <taxon>Eukaryota</taxon>
        <taxon>Metazoa</taxon>
        <taxon>Ecdysozoa</taxon>
        <taxon>Arthropoda</taxon>
        <taxon>Hexapoda</taxon>
        <taxon>Insecta</taxon>
        <taxon>Pterygota</taxon>
        <taxon>Neoptera</taxon>
        <taxon>Endopterygota</taxon>
        <taxon>Lepidoptera</taxon>
        <taxon>Glossata</taxon>
        <taxon>Ditrysia</taxon>
        <taxon>Tineoidea</taxon>
        <taxon>Psychidae</taxon>
        <taxon>Oiketicinae</taxon>
        <taxon>Eumeta</taxon>
    </lineage>
</organism>
<evidence type="ECO:0000313" key="4">
    <source>
        <dbReference type="Proteomes" id="UP000299102"/>
    </source>
</evidence>
<evidence type="ECO:0008006" key="5">
    <source>
        <dbReference type="Google" id="ProtNLM"/>
    </source>
</evidence>
<dbReference type="InterPro" id="IPR052728">
    <property type="entry name" value="O2_lipid_transport_reg"/>
</dbReference>
<keyword evidence="2" id="KW-1133">Transmembrane helix</keyword>
<feature type="transmembrane region" description="Helical" evidence="2">
    <location>
        <begin position="169"/>
        <end position="190"/>
    </location>
</feature>
<name>A0A4C1SPC5_EUMVA</name>
<proteinExistence type="predicted"/>
<keyword evidence="2" id="KW-0472">Membrane</keyword>
<evidence type="ECO:0000256" key="2">
    <source>
        <dbReference type="SAM" id="Phobius"/>
    </source>
</evidence>
<dbReference type="OrthoDB" id="6585993at2759"/>
<comment type="caution">
    <text evidence="3">The sequence shown here is derived from an EMBL/GenBank/DDBJ whole genome shotgun (WGS) entry which is preliminary data.</text>
</comment>
<feature type="transmembrane region" description="Helical" evidence="2">
    <location>
        <begin position="125"/>
        <end position="148"/>
    </location>
</feature>
<dbReference type="PANTHER" id="PTHR11161:SF71">
    <property type="entry name" value="NOSE RESISTANT-TO-FLUOXETINE PROTEIN N-TERMINAL DOMAIN-CONTAINING PROTEIN"/>
    <property type="match status" value="1"/>
</dbReference>
<dbReference type="PANTHER" id="PTHR11161">
    <property type="entry name" value="O-ACYLTRANSFERASE"/>
    <property type="match status" value="1"/>
</dbReference>
<dbReference type="EMBL" id="BGZK01000012">
    <property type="protein sequence ID" value="GBP04083.1"/>
    <property type="molecule type" value="Genomic_DNA"/>
</dbReference>
<dbReference type="AlphaFoldDB" id="A0A4C1SPC5"/>
<protein>
    <recommendedName>
        <fullName evidence="5">Nose resistant to fluoxetine protein 6</fullName>
    </recommendedName>
</protein>
<feature type="transmembrane region" description="Helical" evidence="2">
    <location>
        <begin position="94"/>
        <end position="113"/>
    </location>
</feature>
<feature type="transmembrane region" description="Helical" evidence="2">
    <location>
        <begin position="20"/>
        <end position="43"/>
    </location>
</feature>
<feature type="compositionally biased region" description="Basic and acidic residues" evidence="1">
    <location>
        <begin position="443"/>
        <end position="459"/>
    </location>
</feature>
<reference evidence="3 4" key="1">
    <citation type="journal article" date="2019" name="Commun. Biol.">
        <title>The bagworm genome reveals a unique fibroin gene that provides high tensile strength.</title>
        <authorList>
            <person name="Kono N."/>
            <person name="Nakamura H."/>
            <person name="Ohtoshi R."/>
            <person name="Tomita M."/>
            <person name="Numata K."/>
            <person name="Arakawa K."/>
        </authorList>
    </citation>
    <scope>NUCLEOTIDE SEQUENCE [LARGE SCALE GENOMIC DNA]</scope>
</reference>
<evidence type="ECO:0000256" key="1">
    <source>
        <dbReference type="SAM" id="MobiDB-lite"/>
    </source>
</evidence>
<keyword evidence="4" id="KW-1185">Reference proteome</keyword>
<keyword evidence="2" id="KW-0812">Transmembrane</keyword>